<keyword evidence="4" id="KW-1185">Reference proteome</keyword>
<feature type="transmembrane region" description="Helical" evidence="1">
    <location>
        <begin position="7"/>
        <end position="28"/>
    </location>
</feature>
<proteinExistence type="predicted"/>
<feature type="transmembrane region" description="Helical" evidence="1">
    <location>
        <begin position="123"/>
        <end position="147"/>
    </location>
</feature>
<feature type="transmembrane region" description="Helical" evidence="1">
    <location>
        <begin position="93"/>
        <end position="117"/>
    </location>
</feature>
<dbReference type="Pfam" id="PF07853">
    <property type="entry name" value="DUF1648"/>
    <property type="match status" value="1"/>
</dbReference>
<keyword evidence="1" id="KW-0472">Membrane</keyword>
<organism evidence="3 4">
    <name type="scientific">Chryseobacterium piperi</name>
    <dbReference type="NCBI Taxonomy" id="558152"/>
    <lineage>
        <taxon>Bacteria</taxon>
        <taxon>Pseudomonadati</taxon>
        <taxon>Bacteroidota</taxon>
        <taxon>Flavobacteriia</taxon>
        <taxon>Flavobacteriales</taxon>
        <taxon>Weeksellaceae</taxon>
        <taxon>Chryseobacterium group</taxon>
        <taxon>Chryseobacterium</taxon>
    </lineage>
</organism>
<feature type="transmembrane region" description="Helical" evidence="1">
    <location>
        <begin position="53"/>
        <end position="72"/>
    </location>
</feature>
<comment type="caution">
    <text evidence="3">The sequence shown here is derived from an EMBL/GenBank/DDBJ whole genome shotgun (WGS) entry which is preliminary data.</text>
</comment>
<gene>
    <name evidence="3" type="ORF">IQ37_01615</name>
</gene>
<accession>A0A086BLT4</accession>
<name>A0A086BLT4_9FLAO</name>
<dbReference type="OrthoDB" id="9808690at2"/>
<evidence type="ECO:0000256" key="1">
    <source>
        <dbReference type="SAM" id="Phobius"/>
    </source>
</evidence>
<keyword evidence="1" id="KW-1133">Transmembrane helix</keyword>
<feature type="domain" description="DUF1648" evidence="2">
    <location>
        <begin position="15"/>
        <end position="60"/>
    </location>
</feature>
<evidence type="ECO:0000259" key="2">
    <source>
        <dbReference type="Pfam" id="PF07853"/>
    </source>
</evidence>
<evidence type="ECO:0000313" key="3">
    <source>
        <dbReference type="EMBL" id="KFF29898.1"/>
    </source>
</evidence>
<sequence length="157" mass="17669">MQVISKTLLIVNIFLLISIWVFVGLKYAGLPDIIPTHFDGGSGINGYDHKKTIWFLPAIATFVFLVLISITRDVNSPLLHVPTSFRNKKSMKLFAYSILFPLLLVFGDVVLESVWIAEGRIKALSNLFFVFLGLFFIVLAANLLIMIKKGKNDIVQR</sequence>
<keyword evidence="1" id="KW-0812">Transmembrane</keyword>
<dbReference type="Proteomes" id="UP000028709">
    <property type="component" value="Unassembled WGS sequence"/>
</dbReference>
<reference evidence="3 4" key="1">
    <citation type="submission" date="2014-07" db="EMBL/GenBank/DDBJ databases">
        <title>Genome of Chryseobacterium piperi CTM.</title>
        <authorList>
            <person name="Pipes S.E."/>
            <person name="Stropko S.J."/>
            <person name="Newman J.D."/>
        </authorList>
    </citation>
    <scope>NUCLEOTIDE SEQUENCE [LARGE SCALE GENOMIC DNA]</scope>
    <source>
        <strain evidence="3 4">CTM</strain>
    </source>
</reference>
<protein>
    <recommendedName>
        <fullName evidence="2">DUF1648 domain-containing protein</fullName>
    </recommendedName>
</protein>
<dbReference type="AlphaFoldDB" id="A0A086BLT4"/>
<dbReference type="STRING" id="558152.IQ37_01615"/>
<dbReference type="EMBL" id="JPRJ01000002">
    <property type="protein sequence ID" value="KFF29898.1"/>
    <property type="molecule type" value="Genomic_DNA"/>
</dbReference>
<dbReference type="eggNOG" id="ENOG50311EF">
    <property type="taxonomic scope" value="Bacteria"/>
</dbReference>
<dbReference type="InterPro" id="IPR012867">
    <property type="entry name" value="DUF1648"/>
</dbReference>
<evidence type="ECO:0000313" key="4">
    <source>
        <dbReference type="Proteomes" id="UP000028709"/>
    </source>
</evidence>
<dbReference type="KEGG" id="cpip:CJF12_16640"/>